<evidence type="ECO:0000256" key="1">
    <source>
        <dbReference type="SAM" id="MobiDB-lite"/>
    </source>
</evidence>
<dbReference type="STRING" id="208445.SAMN04489727_7970"/>
<proteinExistence type="predicted"/>
<evidence type="ECO:0000313" key="4">
    <source>
        <dbReference type="Proteomes" id="UP000199622"/>
    </source>
</evidence>
<dbReference type="AlphaFoldDB" id="A0A1H5AWU6"/>
<feature type="compositionally biased region" description="Acidic residues" evidence="1">
    <location>
        <begin position="1"/>
        <end position="30"/>
    </location>
</feature>
<feature type="region of interest" description="Disordered" evidence="1">
    <location>
        <begin position="1"/>
        <end position="60"/>
    </location>
</feature>
<keyword evidence="4" id="KW-1185">Reference proteome</keyword>
<evidence type="ECO:0000259" key="2">
    <source>
        <dbReference type="Pfam" id="PF18970"/>
    </source>
</evidence>
<dbReference type="InterPro" id="IPR043763">
    <property type="entry name" value="DUF5709"/>
</dbReference>
<feature type="domain" description="DUF5709" evidence="2">
    <location>
        <begin position="92"/>
        <end position="139"/>
    </location>
</feature>
<organism evidence="3 4">
    <name type="scientific">Amycolatopsis tolypomycina</name>
    <dbReference type="NCBI Taxonomy" id="208445"/>
    <lineage>
        <taxon>Bacteria</taxon>
        <taxon>Bacillati</taxon>
        <taxon>Actinomycetota</taxon>
        <taxon>Actinomycetes</taxon>
        <taxon>Pseudonocardiales</taxon>
        <taxon>Pseudonocardiaceae</taxon>
        <taxon>Amycolatopsis</taxon>
    </lineage>
</organism>
<protein>
    <recommendedName>
        <fullName evidence="2">DUF5709 domain-containing protein</fullName>
    </recommendedName>
</protein>
<dbReference type="EMBL" id="FNSO01000004">
    <property type="protein sequence ID" value="SED46321.1"/>
    <property type="molecule type" value="Genomic_DNA"/>
</dbReference>
<dbReference type="Pfam" id="PF18970">
    <property type="entry name" value="DUF5709"/>
    <property type="match status" value="1"/>
</dbReference>
<name>A0A1H5AWU6_9PSEU</name>
<dbReference type="Proteomes" id="UP000199622">
    <property type="component" value="Unassembled WGS sequence"/>
</dbReference>
<accession>A0A1H5AWU6</accession>
<evidence type="ECO:0000313" key="3">
    <source>
        <dbReference type="EMBL" id="SED46321.1"/>
    </source>
</evidence>
<gene>
    <name evidence="3" type="ORF">SAMN04489727_7970</name>
</gene>
<sequence>MVVVDDDIEDNADNGILDPEDTLDDRDELAEGYSPPERAQATEGWGTTARETAEGESWAGRLAREVPDLTDDLDDDGLGDTEDTDGELIDEEVGDVRAGRLVATDEGFGEDTDEELYASDAGIDGGAASAEEAAVHVIDPSRRW</sequence>
<reference evidence="4" key="1">
    <citation type="submission" date="2016-10" db="EMBL/GenBank/DDBJ databases">
        <authorList>
            <person name="Varghese N."/>
            <person name="Submissions S."/>
        </authorList>
    </citation>
    <scope>NUCLEOTIDE SEQUENCE [LARGE SCALE GENOMIC DNA]</scope>
    <source>
        <strain evidence="4">DSM 44544</strain>
    </source>
</reference>